<evidence type="ECO:0000256" key="1">
    <source>
        <dbReference type="SAM" id="MobiDB-lite"/>
    </source>
</evidence>
<sequence>MFLPCVTTQQFTGVSYQPSFGHNQTANHEPRTTSDQGPKLVWNVKENVPFFVGENGLFSAKPKDYSRMCSYLELTSVLEGHNGVS</sequence>
<accession>A0A1I7Y2P8</accession>
<evidence type="ECO:0000313" key="3">
    <source>
        <dbReference type="WBParaSite" id="L893_g12127.t1"/>
    </source>
</evidence>
<evidence type="ECO:0000313" key="2">
    <source>
        <dbReference type="Proteomes" id="UP000095287"/>
    </source>
</evidence>
<feature type="region of interest" description="Disordered" evidence="1">
    <location>
        <begin position="17"/>
        <end position="38"/>
    </location>
</feature>
<dbReference type="Proteomes" id="UP000095287">
    <property type="component" value="Unplaced"/>
</dbReference>
<reference evidence="3" key="1">
    <citation type="submission" date="2016-11" db="UniProtKB">
        <authorList>
            <consortium name="WormBaseParasite"/>
        </authorList>
    </citation>
    <scope>IDENTIFICATION</scope>
</reference>
<dbReference type="WBParaSite" id="L893_g12127.t1">
    <property type="protein sequence ID" value="L893_g12127.t1"/>
    <property type="gene ID" value="L893_g12127"/>
</dbReference>
<feature type="compositionally biased region" description="Polar residues" evidence="1">
    <location>
        <begin position="17"/>
        <end position="27"/>
    </location>
</feature>
<dbReference type="AlphaFoldDB" id="A0A1I7Y2P8"/>
<keyword evidence="2" id="KW-1185">Reference proteome</keyword>
<proteinExistence type="predicted"/>
<organism evidence="2 3">
    <name type="scientific">Steinernema glaseri</name>
    <dbReference type="NCBI Taxonomy" id="37863"/>
    <lineage>
        <taxon>Eukaryota</taxon>
        <taxon>Metazoa</taxon>
        <taxon>Ecdysozoa</taxon>
        <taxon>Nematoda</taxon>
        <taxon>Chromadorea</taxon>
        <taxon>Rhabditida</taxon>
        <taxon>Tylenchina</taxon>
        <taxon>Panagrolaimomorpha</taxon>
        <taxon>Strongyloidoidea</taxon>
        <taxon>Steinernematidae</taxon>
        <taxon>Steinernema</taxon>
    </lineage>
</organism>
<protein>
    <submittedName>
        <fullName evidence="3">Metallophos_C domain-containing protein</fullName>
    </submittedName>
</protein>
<name>A0A1I7Y2P8_9BILA</name>